<keyword evidence="4 6" id="KW-1133">Transmembrane helix</keyword>
<protein>
    <submittedName>
        <fullName evidence="7">M4A4A protein</fullName>
    </submittedName>
</protein>
<keyword evidence="5 6" id="KW-0472">Membrane</keyword>
<dbReference type="Pfam" id="PF04103">
    <property type="entry name" value="CD20"/>
    <property type="match status" value="1"/>
</dbReference>
<keyword evidence="8" id="KW-1185">Reference proteome</keyword>
<evidence type="ECO:0000313" key="7">
    <source>
        <dbReference type="EMBL" id="MBN3289999.1"/>
    </source>
</evidence>
<feature type="non-terminal residue" evidence="7">
    <location>
        <position position="236"/>
    </location>
</feature>
<feature type="transmembrane region" description="Helical" evidence="6">
    <location>
        <begin position="48"/>
        <end position="67"/>
    </location>
</feature>
<comment type="similarity">
    <text evidence="2">Belongs to the MS4A family.</text>
</comment>
<evidence type="ECO:0000256" key="4">
    <source>
        <dbReference type="ARBA" id="ARBA00022989"/>
    </source>
</evidence>
<organism evidence="7 8">
    <name type="scientific">Polypterus senegalus</name>
    <name type="common">Senegal bichir</name>
    <dbReference type="NCBI Taxonomy" id="55291"/>
    <lineage>
        <taxon>Eukaryota</taxon>
        <taxon>Metazoa</taxon>
        <taxon>Chordata</taxon>
        <taxon>Craniata</taxon>
        <taxon>Vertebrata</taxon>
        <taxon>Euteleostomi</taxon>
        <taxon>Actinopterygii</taxon>
        <taxon>Polypteriformes</taxon>
        <taxon>Polypteridae</taxon>
        <taxon>Polypterus</taxon>
    </lineage>
</organism>
<dbReference type="InterPro" id="IPR007237">
    <property type="entry name" value="CD20-like"/>
</dbReference>
<dbReference type="PANTHER" id="PTHR23320:SF128">
    <property type="entry name" value="MEMBRANE-SPANNING 4-DOMAINS SUBFAMILY A MEMBER 4A"/>
    <property type="match status" value="1"/>
</dbReference>
<name>A0ABS2YUZ0_POLSE</name>
<evidence type="ECO:0000256" key="6">
    <source>
        <dbReference type="SAM" id="Phobius"/>
    </source>
</evidence>
<evidence type="ECO:0000256" key="3">
    <source>
        <dbReference type="ARBA" id="ARBA00022692"/>
    </source>
</evidence>
<dbReference type="EMBL" id="JAAWVN010006025">
    <property type="protein sequence ID" value="MBN3289999.1"/>
    <property type="molecule type" value="Genomic_DNA"/>
</dbReference>
<proteinExistence type="inferred from homology"/>
<sequence length="236" mass="26022">MSQVARSDLVVVTQVYPQKAVSASQSTQPSHKVDDPVQKFLRGQPRPVGTVQILIGILSISCGIIKLQTIDSLISLTKTPLWAGVLYIVSGSLCIATDRNPKMPLVKVTLIMNLVSAITSFGVMILYCVDMALLNVEEYCLVSKNSSESQSAQECMWMSRTFQNSEQGISGTLLVFATLELCLAISMSVFGFRTIYYNESKYHMISHQACEDIQDPHASIINYSQDDMTDCFPSTT</sequence>
<feature type="transmembrane region" description="Helical" evidence="6">
    <location>
        <begin position="108"/>
        <end position="127"/>
    </location>
</feature>
<reference evidence="7" key="1">
    <citation type="journal article" date="2021" name="Cell">
        <title>Tracing the genetic footprints of vertebrate landing in non-teleost ray-finned fishes.</title>
        <authorList>
            <person name="Bi X."/>
            <person name="Wang K."/>
            <person name="Yang L."/>
            <person name="Pan H."/>
            <person name="Jiang H."/>
            <person name="Wei Q."/>
            <person name="Fang M."/>
            <person name="Yu H."/>
            <person name="Zhu C."/>
            <person name="Cai Y."/>
            <person name="He Y."/>
            <person name="Gan X."/>
            <person name="Zeng H."/>
            <person name="Yu D."/>
            <person name="Zhu Y."/>
            <person name="Jiang H."/>
            <person name="Qiu Q."/>
            <person name="Yang H."/>
            <person name="Zhang Y.E."/>
            <person name="Wang W."/>
            <person name="Zhu M."/>
            <person name="He S."/>
            <person name="Zhang G."/>
        </authorList>
    </citation>
    <scope>NUCLEOTIDE SEQUENCE</scope>
    <source>
        <strain evidence="7">Bchr_001</strain>
    </source>
</reference>
<dbReference type="InterPro" id="IPR030417">
    <property type="entry name" value="MS4A"/>
</dbReference>
<gene>
    <name evidence="7" type="primary">Ms4a4a</name>
    <name evidence="7" type="ORF">GTO92_0008946</name>
</gene>
<evidence type="ECO:0000256" key="1">
    <source>
        <dbReference type="ARBA" id="ARBA00004141"/>
    </source>
</evidence>
<comment type="caution">
    <text evidence="7">The sequence shown here is derived from an EMBL/GenBank/DDBJ whole genome shotgun (WGS) entry which is preliminary data.</text>
</comment>
<feature type="transmembrane region" description="Helical" evidence="6">
    <location>
        <begin position="79"/>
        <end position="96"/>
    </location>
</feature>
<dbReference type="Proteomes" id="UP001166052">
    <property type="component" value="Unassembled WGS sequence"/>
</dbReference>
<feature type="non-terminal residue" evidence="7">
    <location>
        <position position="1"/>
    </location>
</feature>
<feature type="transmembrane region" description="Helical" evidence="6">
    <location>
        <begin position="173"/>
        <end position="196"/>
    </location>
</feature>
<accession>A0ABS2YUZ0</accession>
<evidence type="ECO:0000313" key="8">
    <source>
        <dbReference type="Proteomes" id="UP001166052"/>
    </source>
</evidence>
<evidence type="ECO:0000256" key="2">
    <source>
        <dbReference type="ARBA" id="ARBA00009565"/>
    </source>
</evidence>
<dbReference type="PANTHER" id="PTHR23320">
    <property type="entry name" value="MEMBRANE-SPANNING 4-DOMAINS SUBFAMILY A MS4A -RELATED"/>
    <property type="match status" value="1"/>
</dbReference>
<comment type="subcellular location">
    <subcellularLocation>
        <location evidence="1">Membrane</location>
        <topology evidence="1">Multi-pass membrane protein</topology>
    </subcellularLocation>
</comment>
<evidence type="ECO:0000256" key="5">
    <source>
        <dbReference type="ARBA" id="ARBA00023136"/>
    </source>
</evidence>
<keyword evidence="3 6" id="KW-0812">Transmembrane</keyword>